<protein>
    <recommendedName>
        <fullName evidence="5 6">Cell division protein FtsA</fullName>
    </recommendedName>
</protein>
<comment type="caution">
    <text evidence="9">The sequence shown here is derived from an EMBL/GenBank/DDBJ whole genome shotgun (WGS) entry which is preliminary data.</text>
</comment>
<keyword evidence="2 5" id="KW-0132">Cell division</keyword>
<accession>A0AAJ2YXX6</accession>
<dbReference type="CDD" id="cd24048">
    <property type="entry name" value="ASKHA_NBD_FtsA"/>
    <property type="match status" value="1"/>
</dbReference>
<evidence type="ECO:0000259" key="8">
    <source>
        <dbReference type="SMART" id="SM00842"/>
    </source>
</evidence>
<evidence type="ECO:0000313" key="10">
    <source>
        <dbReference type="Proteomes" id="UP000719917"/>
    </source>
</evidence>
<evidence type="ECO:0000256" key="6">
    <source>
        <dbReference type="PIRNR" id="PIRNR003101"/>
    </source>
</evidence>
<dbReference type="GO" id="GO:0032153">
    <property type="term" value="C:cell division site"/>
    <property type="evidence" value="ECO:0007669"/>
    <property type="project" value="UniProtKB-UniRule"/>
</dbReference>
<evidence type="ECO:0000256" key="4">
    <source>
        <dbReference type="ARBA" id="ARBA00023306"/>
    </source>
</evidence>
<dbReference type="AlphaFoldDB" id="A0AAJ2YXX6"/>
<evidence type="ECO:0000313" key="9">
    <source>
        <dbReference type="EMBL" id="NBA10988.1"/>
    </source>
</evidence>
<feature type="region of interest" description="Disordered" evidence="7">
    <location>
        <begin position="404"/>
        <end position="440"/>
    </location>
</feature>
<dbReference type="RefSeq" id="WP_161690350.1">
    <property type="nucleotide sequence ID" value="NZ_JAAAMQ010000002.1"/>
</dbReference>
<dbReference type="NCBIfam" id="TIGR01174">
    <property type="entry name" value="ftsA"/>
    <property type="match status" value="1"/>
</dbReference>
<dbReference type="PANTHER" id="PTHR32432:SF4">
    <property type="entry name" value="CELL DIVISION PROTEIN FTSA"/>
    <property type="match status" value="1"/>
</dbReference>
<dbReference type="Proteomes" id="UP000719917">
    <property type="component" value="Unassembled WGS sequence"/>
</dbReference>
<dbReference type="Pfam" id="PF02491">
    <property type="entry name" value="SHS2_FTSA"/>
    <property type="match status" value="1"/>
</dbReference>
<dbReference type="SUPFAM" id="SSF53067">
    <property type="entry name" value="Actin-like ATPase domain"/>
    <property type="match status" value="2"/>
</dbReference>
<proteinExistence type="inferred from homology"/>
<dbReference type="HAMAP" id="MF_02033">
    <property type="entry name" value="FtsA"/>
    <property type="match status" value="1"/>
</dbReference>
<keyword evidence="3 5" id="KW-0472">Membrane</keyword>
<feature type="domain" description="SHS2" evidence="8">
    <location>
        <begin position="7"/>
        <end position="193"/>
    </location>
</feature>
<keyword evidence="1 5" id="KW-1003">Cell membrane</keyword>
<dbReference type="InterPro" id="IPR043129">
    <property type="entry name" value="ATPase_NBD"/>
</dbReference>
<comment type="subunit">
    <text evidence="5">Self-interacts. Interacts with FtsZ.</text>
</comment>
<dbReference type="GO" id="GO:0009898">
    <property type="term" value="C:cytoplasmic side of plasma membrane"/>
    <property type="evidence" value="ECO:0007669"/>
    <property type="project" value="UniProtKB-UniRule"/>
</dbReference>
<dbReference type="InterPro" id="IPR020823">
    <property type="entry name" value="Cell_div_FtsA"/>
</dbReference>
<evidence type="ECO:0000256" key="5">
    <source>
        <dbReference type="HAMAP-Rule" id="MF_02033"/>
    </source>
</evidence>
<dbReference type="Gene3D" id="3.30.420.40">
    <property type="match status" value="2"/>
</dbReference>
<dbReference type="PIRSF" id="PIRSF003101">
    <property type="entry name" value="FtsA"/>
    <property type="match status" value="1"/>
</dbReference>
<organism evidence="9 10">
    <name type="scientific">Weissella confusa</name>
    <name type="common">Lactobacillus confusus</name>
    <dbReference type="NCBI Taxonomy" id="1583"/>
    <lineage>
        <taxon>Bacteria</taxon>
        <taxon>Bacillati</taxon>
        <taxon>Bacillota</taxon>
        <taxon>Bacilli</taxon>
        <taxon>Lactobacillales</taxon>
        <taxon>Lactobacillaceae</taxon>
        <taxon>Weissella</taxon>
    </lineage>
</organism>
<dbReference type="SMART" id="SM00842">
    <property type="entry name" value="FtsA"/>
    <property type="match status" value="1"/>
</dbReference>
<comment type="subcellular location">
    <subcellularLocation>
        <location evidence="5">Cell membrane</location>
        <topology evidence="5">Peripheral membrane protein</topology>
        <orientation evidence="5">Cytoplasmic side</orientation>
    </subcellularLocation>
    <text evidence="5">Localizes to the Z ring in an FtsZ-dependent manner. Targeted to the membrane through a conserved C-terminal amphipathic helix.</text>
</comment>
<evidence type="ECO:0000256" key="1">
    <source>
        <dbReference type="ARBA" id="ARBA00022475"/>
    </source>
</evidence>
<gene>
    <name evidence="5 9" type="primary">ftsA</name>
    <name evidence="9" type="ORF">GTU77_01970</name>
</gene>
<dbReference type="Pfam" id="PF14450">
    <property type="entry name" value="FtsA"/>
    <property type="match status" value="1"/>
</dbReference>
<keyword evidence="4 5" id="KW-0131">Cell cycle</keyword>
<dbReference type="EMBL" id="JAAAMQ010000002">
    <property type="protein sequence ID" value="NBA10988.1"/>
    <property type="molecule type" value="Genomic_DNA"/>
</dbReference>
<name>A0AAJ2YXX6_WEICO</name>
<dbReference type="GO" id="GO:0043093">
    <property type="term" value="P:FtsZ-dependent cytokinesis"/>
    <property type="evidence" value="ECO:0007669"/>
    <property type="project" value="UniProtKB-UniRule"/>
</dbReference>
<comment type="similarity">
    <text evidence="5 6">Belongs to the FtsA/MreB family.</text>
</comment>
<evidence type="ECO:0000256" key="3">
    <source>
        <dbReference type="ARBA" id="ARBA00023136"/>
    </source>
</evidence>
<comment type="function">
    <text evidence="5 6">Cell division protein that is involved in the assembly of the Z ring. May serve as a membrane anchor for the Z ring.</text>
</comment>
<dbReference type="InterPro" id="IPR050696">
    <property type="entry name" value="FtsA/MreB"/>
</dbReference>
<reference evidence="9" key="1">
    <citation type="submission" date="2020-01" db="EMBL/GenBank/DDBJ databases">
        <title>First Reported Case and Whole Genome of Weissella confusa in an Equid.</title>
        <authorList>
            <person name="Little S.V."/>
            <person name="Lawhon S.D."/>
        </authorList>
    </citation>
    <scope>NUCLEOTIDE SEQUENCE</scope>
    <source>
        <strain evidence="9">718955</strain>
    </source>
</reference>
<dbReference type="PANTHER" id="PTHR32432">
    <property type="entry name" value="CELL DIVISION PROTEIN FTSA-RELATED"/>
    <property type="match status" value="1"/>
</dbReference>
<dbReference type="InterPro" id="IPR003494">
    <property type="entry name" value="SHS2_FtsA"/>
</dbReference>
<evidence type="ECO:0000256" key="7">
    <source>
        <dbReference type="SAM" id="MobiDB-lite"/>
    </source>
</evidence>
<sequence length="454" mass="48850">MANHGLIVGLDVGTNTIKVLAADVRDQQANIVAVGRSIAHGVKRGVVVDIEATANDIRQAVVQVNEQTSTPVTEVVASLPASNIQIQNVSGTITVKDSQHISYEDVSAAVKEAVKVNVPNDREIVELLPTEFIVDDFDGIQDPNDMVGMRLEMKAVAYTAPRNVMGNLRLAIAKAGLQLRDFVLTPLAYSKTILDDGQQEFGTIILDMGAGHTTATVVHDHQLKFLSTFPAGSDNISRDISAVLEVGLHDADMLKLDSGLALASMAREDNKLVIKKVSSEETEQISEVLLAQIIEARLMQILDKLGEKLQLVGAFELPGGIVVTGGGAALRGTPEAIRSVYNVQAKPFSPTDIGLRHPGYAGAWALVHYAAQQSPIQLIVKEALYGLPLTVVGQPTIAVAAPVQKPTTNRRPARPESQAIVEPSVNDTDDVDHDEEEKPKKKGAMLNFFKEFFD</sequence>
<evidence type="ECO:0000256" key="2">
    <source>
        <dbReference type="ARBA" id="ARBA00022618"/>
    </source>
</evidence>